<evidence type="ECO:0000256" key="4">
    <source>
        <dbReference type="ARBA" id="ARBA00023136"/>
    </source>
</evidence>
<accession>E9H3J3</accession>
<name>E9H3J3_DAPPU</name>
<feature type="transmembrane region" description="Helical" evidence="5">
    <location>
        <begin position="133"/>
        <end position="155"/>
    </location>
</feature>
<dbReference type="EMBL" id="GL732589">
    <property type="protein sequence ID" value="EFX73526.1"/>
    <property type="molecule type" value="Genomic_DNA"/>
</dbReference>
<dbReference type="OMA" id="RVRECEY"/>
<dbReference type="PANTHER" id="PTHR11003:SF352">
    <property type="entry name" value="BCDNA.GH04802-RELATED"/>
    <property type="match status" value="1"/>
</dbReference>
<dbReference type="Gene3D" id="1.10.287.70">
    <property type="match status" value="1"/>
</dbReference>
<dbReference type="InterPro" id="IPR003280">
    <property type="entry name" value="2pore_dom_K_chnl"/>
</dbReference>
<evidence type="ECO:0000256" key="3">
    <source>
        <dbReference type="ARBA" id="ARBA00022989"/>
    </source>
</evidence>
<keyword evidence="4 5" id="KW-0472">Membrane</keyword>
<comment type="subcellular location">
    <subcellularLocation>
        <location evidence="1">Membrane</location>
        <topology evidence="1">Multi-pass membrane protein</topology>
    </subcellularLocation>
</comment>
<dbReference type="eggNOG" id="KOG1418">
    <property type="taxonomic scope" value="Eukaryota"/>
</dbReference>
<dbReference type="GO" id="GO:0005267">
    <property type="term" value="F:potassium channel activity"/>
    <property type="evidence" value="ECO:0007669"/>
    <property type="project" value="InterPro"/>
</dbReference>
<reference evidence="6 7" key="1">
    <citation type="journal article" date="2011" name="Science">
        <title>The ecoresponsive genome of Daphnia pulex.</title>
        <authorList>
            <person name="Colbourne J.K."/>
            <person name="Pfrender M.E."/>
            <person name="Gilbert D."/>
            <person name="Thomas W.K."/>
            <person name="Tucker A."/>
            <person name="Oakley T.H."/>
            <person name="Tokishita S."/>
            <person name="Aerts A."/>
            <person name="Arnold G.J."/>
            <person name="Basu M.K."/>
            <person name="Bauer D.J."/>
            <person name="Caceres C.E."/>
            <person name="Carmel L."/>
            <person name="Casola C."/>
            <person name="Choi J.H."/>
            <person name="Detter J.C."/>
            <person name="Dong Q."/>
            <person name="Dusheyko S."/>
            <person name="Eads B.D."/>
            <person name="Frohlich T."/>
            <person name="Geiler-Samerotte K.A."/>
            <person name="Gerlach D."/>
            <person name="Hatcher P."/>
            <person name="Jogdeo S."/>
            <person name="Krijgsveld J."/>
            <person name="Kriventseva E.V."/>
            <person name="Kultz D."/>
            <person name="Laforsch C."/>
            <person name="Lindquist E."/>
            <person name="Lopez J."/>
            <person name="Manak J.R."/>
            <person name="Muller J."/>
            <person name="Pangilinan J."/>
            <person name="Patwardhan R.P."/>
            <person name="Pitluck S."/>
            <person name="Pritham E.J."/>
            <person name="Rechtsteiner A."/>
            <person name="Rho M."/>
            <person name="Rogozin I.B."/>
            <person name="Sakarya O."/>
            <person name="Salamov A."/>
            <person name="Schaack S."/>
            <person name="Shapiro H."/>
            <person name="Shiga Y."/>
            <person name="Skalitzky C."/>
            <person name="Smith Z."/>
            <person name="Souvorov A."/>
            <person name="Sung W."/>
            <person name="Tang Z."/>
            <person name="Tsuchiya D."/>
            <person name="Tu H."/>
            <person name="Vos H."/>
            <person name="Wang M."/>
            <person name="Wolf Y.I."/>
            <person name="Yamagata H."/>
            <person name="Yamada T."/>
            <person name="Ye Y."/>
            <person name="Shaw J.R."/>
            <person name="Andrews J."/>
            <person name="Crease T.J."/>
            <person name="Tang H."/>
            <person name="Lucas S.M."/>
            <person name="Robertson H.M."/>
            <person name="Bork P."/>
            <person name="Koonin E.V."/>
            <person name="Zdobnov E.M."/>
            <person name="Grigoriev I.V."/>
            <person name="Lynch M."/>
            <person name="Boore J.L."/>
        </authorList>
    </citation>
    <scope>NUCLEOTIDE SEQUENCE [LARGE SCALE GENOMIC DNA]</scope>
</reference>
<dbReference type="FunFam" id="1.10.287.70:FF:000404">
    <property type="entry name" value="Uncharacterized protein"/>
    <property type="match status" value="1"/>
</dbReference>
<dbReference type="PANTHER" id="PTHR11003">
    <property type="entry name" value="POTASSIUM CHANNEL, SUBFAMILY K"/>
    <property type="match status" value="1"/>
</dbReference>
<dbReference type="HOGENOM" id="CLU_124085_0_0_1"/>
<gene>
    <name evidence="6" type="ORF">DAPPUDRAFT_325043</name>
</gene>
<dbReference type="SUPFAM" id="SSF81324">
    <property type="entry name" value="Voltage-gated potassium channels"/>
    <property type="match status" value="1"/>
</dbReference>
<proteinExistence type="predicted"/>
<keyword evidence="3 5" id="KW-1133">Transmembrane helix</keyword>
<protein>
    <recommendedName>
        <fullName evidence="8">Potassium channel domain-containing protein</fullName>
    </recommendedName>
</protein>
<feature type="transmembrane region" description="Helical" evidence="5">
    <location>
        <begin position="21"/>
        <end position="42"/>
    </location>
</feature>
<evidence type="ECO:0000256" key="2">
    <source>
        <dbReference type="ARBA" id="ARBA00022692"/>
    </source>
</evidence>
<sequence length="156" mass="17680">MGSSRLRQSSLEERYRKCLRISLTFLFSQVGLIGLVVAYSAVGAVLFEWLEADQEIEPRRKILQIRLDCLDDLNRLNRQRQFDNNSNDELWAINAGALLKAFETQVVKATKVEGYDGKEVDDAERQWSVSGSLLYSITVITTIGQLISSILKLNLI</sequence>
<dbReference type="InParanoid" id="E9H3J3"/>
<dbReference type="GO" id="GO:0016020">
    <property type="term" value="C:membrane"/>
    <property type="evidence" value="ECO:0007669"/>
    <property type="project" value="UniProtKB-SubCell"/>
</dbReference>
<dbReference type="OrthoDB" id="297496at2759"/>
<keyword evidence="7" id="KW-1185">Reference proteome</keyword>
<dbReference type="AlphaFoldDB" id="E9H3J3"/>
<evidence type="ECO:0000313" key="7">
    <source>
        <dbReference type="Proteomes" id="UP000000305"/>
    </source>
</evidence>
<evidence type="ECO:0000256" key="5">
    <source>
        <dbReference type="SAM" id="Phobius"/>
    </source>
</evidence>
<dbReference type="KEGG" id="dpx:DAPPUDRAFT_325043"/>
<keyword evidence="2 5" id="KW-0812">Transmembrane</keyword>
<evidence type="ECO:0008006" key="8">
    <source>
        <dbReference type="Google" id="ProtNLM"/>
    </source>
</evidence>
<organism evidence="6 7">
    <name type="scientific">Daphnia pulex</name>
    <name type="common">Water flea</name>
    <dbReference type="NCBI Taxonomy" id="6669"/>
    <lineage>
        <taxon>Eukaryota</taxon>
        <taxon>Metazoa</taxon>
        <taxon>Ecdysozoa</taxon>
        <taxon>Arthropoda</taxon>
        <taxon>Crustacea</taxon>
        <taxon>Branchiopoda</taxon>
        <taxon>Diplostraca</taxon>
        <taxon>Cladocera</taxon>
        <taxon>Anomopoda</taxon>
        <taxon>Daphniidae</taxon>
        <taxon>Daphnia</taxon>
    </lineage>
</organism>
<evidence type="ECO:0000313" key="6">
    <source>
        <dbReference type="EMBL" id="EFX73526.1"/>
    </source>
</evidence>
<dbReference type="PhylomeDB" id="E9H3J3"/>
<evidence type="ECO:0000256" key="1">
    <source>
        <dbReference type="ARBA" id="ARBA00004141"/>
    </source>
</evidence>
<dbReference type="Proteomes" id="UP000000305">
    <property type="component" value="Unassembled WGS sequence"/>
</dbReference>